<evidence type="ECO:0000259" key="3">
    <source>
        <dbReference type="Pfam" id="PF16113"/>
    </source>
</evidence>
<dbReference type="AlphaFoldDB" id="A0A835IE46"/>
<dbReference type="InterPro" id="IPR045004">
    <property type="entry name" value="ECH_dom"/>
</dbReference>
<dbReference type="Gene3D" id="3.90.226.10">
    <property type="entry name" value="2-enoyl-CoA Hydratase, Chain A, domain 1"/>
    <property type="match status" value="1"/>
</dbReference>
<dbReference type="GO" id="GO:0006574">
    <property type="term" value="P:L-valine catabolic process"/>
    <property type="evidence" value="ECO:0007669"/>
    <property type="project" value="UniProtKB-UniRule"/>
</dbReference>
<feature type="domain" description="Enoyl-CoA hydratase/isomerase" evidence="3">
    <location>
        <begin position="7"/>
        <end position="84"/>
    </location>
</feature>
<comment type="similarity">
    <text evidence="2">Belongs to the enoyl-CoA hydratase/isomerase family.</text>
</comment>
<dbReference type="PANTHER" id="PTHR43176:SF5">
    <property type="entry name" value="3-HYDROXYISOBUTYRYL-COA HYDROLASE-LIKE PROTEIN 4, MITOCHONDRIAL"/>
    <property type="match status" value="1"/>
</dbReference>
<comment type="function">
    <text evidence="2">Hydrolyzes 3-hydroxyisobutyryl-CoA (HIBYL-CoA), a saline catabolite. Has high activity toward isobutyryl-CoA. Could be an isobutyryl-CoA dehydrogenase that functions in valine catabolism.</text>
</comment>
<dbReference type="EMBL" id="JADFTS010000003">
    <property type="protein sequence ID" value="KAF9617255.1"/>
    <property type="molecule type" value="Genomic_DNA"/>
</dbReference>
<dbReference type="PANTHER" id="PTHR43176">
    <property type="entry name" value="3-HYDROXYISOBUTYRYL-COA HYDROLASE-RELATED"/>
    <property type="match status" value="1"/>
</dbReference>
<evidence type="ECO:0000313" key="4">
    <source>
        <dbReference type="EMBL" id="KAF9617255.1"/>
    </source>
</evidence>
<dbReference type="Proteomes" id="UP000631114">
    <property type="component" value="Unassembled WGS sequence"/>
</dbReference>
<organism evidence="4 5">
    <name type="scientific">Coptis chinensis</name>
    <dbReference type="NCBI Taxonomy" id="261450"/>
    <lineage>
        <taxon>Eukaryota</taxon>
        <taxon>Viridiplantae</taxon>
        <taxon>Streptophyta</taxon>
        <taxon>Embryophyta</taxon>
        <taxon>Tracheophyta</taxon>
        <taxon>Spermatophyta</taxon>
        <taxon>Magnoliopsida</taxon>
        <taxon>Ranunculales</taxon>
        <taxon>Ranunculaceae</taxon>
        <taxon>Coptidoideae</taxon>
        <taxon>Coptis</taxon>
    </lineage>
</organism>
<sequence>MVIFCAEAEWAKDAVSGLGKGAPFSLCLTHNLFSRVASARQKDDNNLGKLSAAMKAEYRIAIRLSHRNDFAEGVRAVLIDKDQTTLSSLKVAEDWEQIGGYTSMIKSLSPATSRAAIPVHCQEVNMLLSFLRSAALSLLIRLA</sequence>
<dbReference type="OrthoDB" id="16820at2759"/>
<comment type="caution">
    <text evidence="4">The sequence shown here is derived from an EMBL/GenBank/DDBJ whole genome shotgun (WGS) entry which is preliminary data.</text>
</comment>
<dbReference type="InterPro" id="IPR032259">
    <property type="entry name" value="HIBYL-CoA-H"/>
</dbReference>
<dbReference type="EC" id="3.1.2.4" evidence="2"/>
<reference evidence="4 5" key="1">
    <citation type="submission" date="2020-10" db="EMBL/GenBank/DDBJ databases">
        <title>The Coptis chinensis genome and diversification of protoberbering-type alkaloids.</title>
        <authorList>
            <person name="Wang B."/>
            <person name="Shu S."/>
            <person name="Song C."/>
            <person name="Liu Y."/>
        </authorList>
    </citation>
    <scope>NUCLEOTIDE SEQUENCE [LARGE SCALE GENOMIC DNA]</scope>
    <source>
        <strain evidence="4">HL-2020</strain>
        <tissue evidence="4">Leaf</tissue>
    </source>
</reference>
<comment type="catalytic activity">
    <reaction evidence="2">
        <text>3-hydroxy-2-methylpropanoyl-CoA + H2O = 3-hydroxy-2-methylpropanoate + CoA + H(+)</text>
        <dbReference type="Rhea" id="RHEA:20888"/>
        <dbReference type="ChEBI" id="CHEBI:11805"/>
        <dbReference type="ChEBI" id="CHEBI:15377"/>
        <dbReference type="ChEBI" id="CHEBI:15378"/>
        <dbReference type="ChEBI" id="CHEBI:57287"/>
        <dbReference type="ChEBI" id="CHEBI:57340"/>
        <dbReference type="EC" id="3.1.2.4"/>
    </reaction>
</comment>
<accession>A0A835IE46</accession>
<dbReference type="GO" id="GO:0005829">
    <property type="term" value="C:cytosol"/>
    <property type="evidence" value="ECO:0007669"/>
    <property type="project" value="TreeGrafter"/>
</dbReference>
<gene>
    <name evidence="4" type="ORF">IFM89_035199</name>
</gene>
<dbReference type="GO" id="GO:0003860">
    <property type="term" value="F:3-hydroxyisobutyryl-CoA hydrolase activity"/>
    <property type="evidence" value="ECO:0007669"/>
    <property type="project" value="UniProtKB-UniRule"/>
</dbReference>
<protein>
    <recommendedName>
        <fullName evidence="2">3-hydroxyisobutyryl-CoA hydrolase</fullName>
        <shortName evidence="2">HIB-CoA hydrolase</shortName>
        <shortName evidence="2">HIBYL-CoA-H</shortName>
        <ecNumber evidence="2">3.1.2.4</ecNumber>
    </recommendedName>
    <alternativeName>
        <fullName evidence="2">3-hydroxyisobutyryl-coenzyme A hydrolase</fullName>
    </alternativeName>
</protein>
<name>A0A835IE46_9MAGN</name>
<keyword evidence="1 2" id="KW-0378">Hydrolase</keyword>
<keyword evidence="5" id="KW-1185">Reference proteome</keyword>
<evidence type="ECO:0000256" key="1">
    <source>
        <dbReference type="ARBA" id="ARBA00022801"/>
    </source>
</evidence>
<comment type="pathway">
    <text evidence="2">Amino-acid degradation; L-valine degradation.</text>
</comment>
<evidence type="ECO:0000256" key="2">
    <source>
        <dbReference type="RuleBase" id="RU369070"/>
    </source>
</evidence>
<dbReference type="Pfam" id="PF16113">
    <property type="entry name" value="ECH_2"/>
    <property type="match status" value="1"/>
</dbReference>
<proteinExistence type="inferred from homology"/>
<evidence type="ECO:0000313" key="5">
    <source>
        <dbReference type="Proteomes" id="UP000631114"/>
    </source>
</evidence>